<accession>K0R3H7</accession>
<dbReference type="EMBL" id="AGNL01047488">
    <property type="protein sequence ID" value="EJK46870.1"/>
    <property type="molecule type" value="Genomic_DNA"/>
</dbReference>
<evidence type="ECO:0000313" key="3">
    <source>
        <dbReference type="Proteomes" id="UP000266841"/>
    </source>
</evidence>
<dbReference type="AlphaFoldDB" id="K0R3H7"/>
<gene>
    <name evidence="2" type="ORF">THAOC_34440</name>
</gene>
<evidence type="ECO:0000256" key="1">
    <source>
        <dbReference type="SAM" id="MobiDB-lite"/>
    </source>
</evidence>
<reference evidence="2 3" key="1">
    <citation type="journal article" date="2012" name="Genome Biol.">
        <title>Genome and low-iron response of an oceanic diatom adapted to chronic iron limitation.</title>
        <authorList>
            <person name="Lommer M."/>
            <person name="Specht M."/>
            <person name="Roy A.S."/>
            <person name="Kraemer L."/>
            <person name="Andreson R."/>
            <person name="Gutowska M.A."/>
            <person name="Wolf J."/>
            <person name="Bergner S.V."/>
            <person name="Schilhabel M.B."/>
            <person name="Klostermeier U.C."/>
            <person name="Beiko R.G."/>
            <person name="Rosenstiel P."/>
            <person name="Hippler M."/>
            <person name="Laroche J."/>
        </authorList>
    </citation>
    <scope>NUCLEOTIDE SEQUENCE [LARGE SCALE GENOMIC DNA]</scope>
    <source>
        <strain evidence="2 3">CCMP1005</strain>
    </source>
</reference>
<feature type="compositionally biased region" description="Basic and acidic residues" evidence="1">
    <location>
        <begin position="319"/>
        <end position="337"/>
    </location>
</feature>
<protein>
    <submittedName>
        <fullName evidence="2">Uncharacterized protein</fullName>
    </submittedName>
</protein>
<feature type="region of interest" description="Disordered" evidence="1">
    <location>
        <begin position="293"/>
        <end position="312"/>
    </location>
</feature>
<comment type="caution">
    <text evidence="2">The sequence shown here is derived from an EMBL/GenBank/DDBJ whole genome shotgun (WGS) entry which is preliminary data.</text>
</comment>
<organism evidence="2 3">
    <name type="scientific">Thalassiosira oceanica</name>
    <name type="common">Marine diatom</name>
    <dbReference type="NCBI Taxonomy" id="159749"/>
    <lineage>
        <taxon>Eukaryota</taxon>
        <taxon>Sar</taxon>
        <taxon>Stramenopiles</taxon>
        <taxon>Ochrophyta</taxon>
        <taxon>Bacillariophyta</taxon>
        <taxon>Coscinodiscophyceae</taxon>
        <taxon>Thalassiosirophycidae</taxon>
        <taxon>Thalassiosirales</taxon>
        <taxon>Thalassiosiraceae</taxon>
        <taxon>Thalassiosira</taxon>
    </lineage>
</organism>
<feature type="region of interest" description="Disordered" evidence="1">
    <location>
        <begin position="319"/>
        <end position="345"/>
    </location>
</feature>
<proteinExistence type="predicted"/>
<sequence>MNWKKAARDHILGDHYGGHYGGICQPAADRHRRERSSLSHWLADNWRFRAPWCNEGLNDPCGCDVCRRWQQDNESESYGSNPATLDGLLGQFGISMADLESTVPDAAGLLKQHFSIEPLDHEEQEEELIEEELIDTEPSHEGFDPENVPFGWLVYGKASTAHTLVYSRYNDDFYCSWMGEQVKGWRERMDNKKSLKQKDQCELLAKSFREFGFKAFTIDPTEKEKCKYLGGSYKPVSDKPTDKTFHSQLGKSLYQDMVRFDSPAVKKTREKRAKKEQAVADKGRKFLAGATKSLYGKNAGPPSNAEDEEQCKREWEVVRQHQKPYRDGDANDQRPDAPDDMTGTERMVTDRTNRGEGQLAEELSKHGRFENARQFVKKTIELAKESDVTPDEAAPDGIGNPSKVFVGFIVLYQFLISLEEIGMSSKSSAPPCSFVDLELVILYFTGLPLALLSGTATNNHGNTTLDNHWEKEWHQMLGVITGQLARRLMLQCARCFRRVSVFAKVFSQACMFHLDHDTTRYVKKFSLAAFRSKLPKPKGYVKQIILECFKLRGVMCTFCHELGKGKSAYDSRRKRERVLIYGPMSKYAFPNKTHLTLKEVFQIKQFAKLITDWWIAGAWSKSSIPRVSFEYLTVSLWTQLGICILDVSLLTKEEYSTEVSSNRVNNMTYIIANVAIKLSGGCLEGCPECLLNIVPACRTGIPFNHKLPKNKVEGLCELKYNIWAWIEEAVNGDCDPNCDACHALIPEWQRFGGEKPAFYDGN</sequence>
<keyword evidence="3" id="KW-1185">Reference proteome</keyword>
<dbReference type="Proteomes" id="UP000266841">
    <property type="component" value="Unassembled WGS sequence"/>
</dbReference>
<evidence type="ECO:0000313" key="2">
    <source>
        <dbReference type="EMBL" id="EJK46870.1"/>
    </source>
</evidence>
<name>K0R3H7_THAOC</name>